<sequence length="129" mass="14023">MIMRWMLRMTCAIALLFVGFAHQPPSFAKGAFLPSEFAEYILPDGTLPVICISGKADGMSKHDTAQQAQGCEACRIAASVLLPVPDKYRGERPRITTAAMRPYEEDGSFRRVLPPNIGPRAPPASSAFA</sequence>
<dbReference type="EMBL" id="LNCD01000003">
    <property type="protein sequence ID" value="KWV60083.1"/>
    <property type="molecule type" value="Genomic_DNA"/>
</dbReference>
<comment type="caution">
    <text evidence="3">The sequence shown here is derived from an EMBL/GenBank/DDBJ whole genome shotgun (WGS) entry which is preliminary data.</text>
</comment>
<feature type="signal peptide" evidence="2">
    <location>
        <begin position="1"/>
        <end position="28"/>
    </location>
</feature>
<proteinExistence type="predicted"/>
<keyword evidence="4" id="KW-1185">Reference proteome</keyword>
<feature type="region of interest" description="Disordered" evidence="1">
    <location>
        <begin position="106"/>
        <end position="129"/>
    </location>
</feature>
<reference evidence="3 4" key="1">
    <citation type="submission" date="2015-11" db="EMBL/GenBank/DDBJ databases">
        <title>Draft Genome Sequence of the Strain BR 10423 (Rhizobium sp.) isolated from nodules of Mimosa pudica.</title>
        <authorList>
            <person name="Barauna A.C."/>
            <person name="Zilli J.E."/>
            <person name="Simoes-Araujo J.L."/>
            <person name="Reis V.M."/>
            <person name="James E.K."/>
            <person name="Reis F.B.Jr."/>
            <person name="Rouws L.F."/>
            <person name="Passos S.R."/>
            <person name="Gois S.R."/>
        </authorList>
    </citation>
    <scope>NUCLEOTIDE SEQUENCE [LARGE SCALE GENOMIC DNA]</scope>
    <source>
        <strain evidence="3 4">BR10423</strain>
    </source>
</reference>
<dbReference type="AlphaFoldDB" id="A0A109K3S0"/>
<dbReference type="OrthoDB" id="7744280at2"/>
<name>A0A109K3S0_9HYPH</name>
<evidence type="ECO:0000256" key="1">
    <source>
        <dbReference type="SAM" id="MobiDB-lite"/>
    </source>
</evidence>
<organism evidence="3 4">
    <name type="scientific">Rhizobium altiplani</name>
    <dbReference type="NCBI Taxonomy" id="1864509"/>
    <lineage>
        <taxon>Bacteria</taxon>
        <taxon>Pseudomonadati</taxon>
        <taxon>Pseudomonadota</taxon>
        <taxon>Alphaproteobacteria</taxon>
        <taxon>Hyphomicrobiales</taxon>
        <taxon>Rhizobiaceae</taxon>
        <taxon>Rhizobium/Agrobacterium group</taxon>
        <taxon>Rhizobium</taxon>
    </lineage>
</organism>
<evidence type="ECO:0000313" key="3">
    <source>
        <dbReference type="EMBL" id="KWV60083.1"/>
    </source>
</evidence>
<feature type="chain" id="PRO_5007137455" description="DUF2946 domain-containing protein" evidence="2">
    <location>
        <begin position="29"/>
        <end position="129"/>
    </location>
</feature>
<accession>A0A109K3S0</accession>
<dbReference type="Proteomes" id="UP000068164">
    <property type="component" value="Unassembled WGS sequence"/>
</dbReference>
<keyword evidence="2" id="KW-0732">Signal</keyword>
<evidence type="ECO:0000256" key="2">
    <source>
        <dbReference type="SAM" id="SignalP"/>
    </source>
</evidence>
<protein>
    <recommendedName>
        <fullName evidence="5">DUF2946 domain-containing protein</fullName>
    </recommendedName>
</protein>
<gene>
    <name evidence="3" type="ORF">AS026_27100</name>
</gene>
<evidence type="ECO:0000313" key="4">
    <source>
        <dbReference type="Proteomes" id="UP000068164"/>
    </source>
</evidence>
<evidence type="ECO:0008006" key="5">
    <source>
        <dbReference type="Google" id="ProtNLM"/>
    </source>
</evidence>